<organism evidence="6 7">
    <name type="scientific">Mycena albidolilacea</name>
    <dbReference type="NCBI Taxonomy" id="1033008"/>
    <lineage>
        <taxon>Eukaryota</taxon>
        <taxon>Fungi</taxon>
        <taxon>Dikarya</taxon>
        <taxon>Basidiomycota</taxon>
        <taxon>Agaricomycotina</taxon>
        <taxon>Agaricomycetes</taxon>
        <taxon>Agaricomycetidae</taxon>
        <taxon>Agaricales</taxon>
        <taxon>Marasmiineae</taxon>
        <taxon>Mycenaceae</taxon>
        <taxon>Mycena</taxon>
    </lineage>
</organism>
<reference evidence="6" key="1">
    <citation type="submission" date="2023-03" db="EMBL/GenBank/DDBJ databases">
        <title>Massive genome expansion in bonnet fungi (Mycena s.s.) driven by repeated elements and novel gene families across ecological guilds.</title>
        <authorList>
            <consortium name="Lawrence Berkeley National Laboratory"/>
            <person name="Harder C.B."/>
            <person name="Miyauchi S."/>
            <person name="Viragh M."/>
            <person name="Kuo A."/>
            <person name="Thoen E."/>
            <person name="Andreopoulos B."/>
            <person name="Lu D."/>
            <person name="Skrede I."/>
            <person name="Drula E."/>
            <person name="Henrissat B."/>
            <person name="Morin E."/>
            <person name="Kohler A."/>
            <person name="Barry K."/>
            <person name="LaButti K."/>
            <person name="Morin E."/>
            <person name="Salamov A."/>
            <person name="Lipzen A."/>
            <person name="Mereny Z."/>
            <person name="Hegedus B."/>
            <person name="Baldrian P."/>
            <person name="Stursova M."/>
            <person name="Weitz H."/>
            <person name="Taylor A."/>
            <person name="Grigoriev I.V."/>
            <person name="Nagy L.G."/>
            <person name="Martin F."/>
            <person name="Kauserud H."/>
        </authorList>
    </citation>
    <scope>NUCLEOTIDE SEQUENCE</scope>
    <source>
        <strain evidence="6">CBHHK002</strain>
    </source>
</reference>
<dbReference type="AlphaFoldDB" id="A0AAD7E9L4"/>
<dbReference type="Proteomes" id="UP001218218">
    <property type="component" value="Unassembled WGS sequence"/>
</dbReference>
<evidence type="ECO:0000256" key="3">
    <source>
        <dbReference type="ARBA" id="ARBA00022454"/>
    </source>
</evidence>
<dbReference type="Pfam" id="PF00125">
    <property type="entry name" value="Histone"/>
    <property type="match status" value="1"/>
</dbReference>
<keyword evidence="4" id="KW-0238">DNA-binding</keyword>
<dbReference type="GO" id="GO:0000786">
    <property type="term" value="C:nucleosome"/>
    <property type="evidence" value="ECO:0007669"/>
    <property type="project" value="UniProtKB-KW"/>
</dbReference>
<dbReference type="SUPFAM" id="SSF47113">
    <property type="entry name" value="Histone-fold"/>
    <property type="match status" value="1"/>
</dbReference>
<evidence type="ECO:0000256" key="4">
    <source>
        <dbReference type="ARBA" id="ARBA00023269"/>
    </source>
</evidence>
<dbReference type="InterPro" id="IPR009072">
    <property type="entry name" value="Histone-fold"/>
</dbReference>
<name>A0AAD7E9L4_9AGAR</name>
<sequence>MACNKVSVPSFAATLPLIGRRKQTFRKSTGGKCSPYSTLADTDYFSLPGNTPIVHLPCMTPLRQATQPKTRRRPAGIVAVCEIHKYQKDTSLLIPKTSFQCLVKEITKDYQPDVQFQSLALLALQEAAEDYLVAVFEDSMQVAQHTHRETIQSRDMVLVLRLRGDSF</sequence>
<dbReference type="SMART" id="SM00428">
    <property type="entry name" value="H3"/>
    <property type="match status" value="1"/>
</dbReference>
<dbReference type="PRINTS" id="PR00622">
    <property type="entry name" value="HISTONEH3"/>
</dbReference>
<evidence type="ECO:0000313" key="7">
    <source>
        <dbReference type="Proteomes" id="UP001218218"/>
    </source>
</evidence>
<dbReference type="InterPro" id="IPR000164">
    <property type="entry name" value="Histone_H3/CENP-A"/>
</dbReference>
<dbReference type="GO" id="GO:0030527">
    <property type="term" value="F:structural constituent of chromatin"/>
    <property type="evidence" value="ECO:0007669"/>
    <property type="project" value="InterPro"/>
</dbReference>
<gene>
    <name evidence="6" type="ORF">DFH08DRAFT_721206</name>
</gene>
<dbReference type="GO" id="GO:0003677">
    <property type="term" value="F:DNA binding"/>
    <property type="evidence" value="ECO:0007669"/>
    <property type="project" value="InterPro"/>
</dbReference>
<dbReference type="PANTHER" id="PTHR11426">
    <property type="entry name" value="HISTONE H3"/>
    <property type="match status" value="1"/>
</dbReference>
<keyword evidence="4" id="KW-0544">Nucleosome core</keyword>
<dbReference type="EMBL" id="JARIHO010000097">
    <property type="protein sequence ID" value="KAJ7305426.1"/>
    <property type="molecule type" value="Genomic_DNA"/>
</dbReference>
<accession>A0AAD7E9L4</accession>
<protein>
    <submittedName>
        <fullName evidence="6">Histone-fold-containing protein</fullName>
    </submittedName>
</protein>
<evidence type="ECO:0000256" key="1">
    <source>
        <dbReference type="ARBA" id="ARBA00004286"/>
    </source>
</evidence>
<comment type="caution">
    <text evidence="6">The sequence shown here is derived from an EMBL/GenBank/DDBJ whole genome shotgun (WGS) entry which is preliminary data.</text>
</comment>
<proteinExistence type="inferred from homology"/>
<keyword evidence="3" id="KW-0158">Chromosome</keyword>
<evidence type="ECO:0000256" key="2">
    <source>
        <dbReference type="ARBA" id="ARBA00010343"/>
    </source>
</evidence>
<dbReference type="InterPro" id="IPR007125">
    <property type="entry name" value="H2A/H2B/H3"/>
</dbReference>
<comment type="similarity">
    <text evidence="2">Belongs to the histone H3 family.</text>
</comment>
<comment type="subcellular location">
    <subcellularLocation>
        <location evidence="1">Chromosome</location>
    </subcellularLocation>
</comment>
<evidence type="ECO:0000259" key="5">
    <source>
        <dbReference type="Pfam" id="PF00125"/>
    </source>
</evidence>
<feature type="domain" description="Core Histone H2A/H2B/H3" evidence="5">
    <location>
        <begin position="82"/>
        <end position="162"/>
    </location>
</feature>
<evidence type="ECO:0000313" key="6">
    <source>
        <dbReference type="EMBL" id="KAJ7305426.1"/>
    </source>
</evidence>
<dbReference type="GO" id="GO:0046982">
    <property type="term" value="F:protein heterodimerization activity"/>
    <property type="evidence" value="ECO:0007669"/>
    <property type="project" value="InterPro"/>
</dbReference>
<dbReference type="Gene3D" id="1.10.20.10">
    <property type="entry name" value="Histone, subunit A"/>
    <property type="match status" value="1"/>
</dbReference>
<keyword evidence="7" id="KW-1185">Reference proteome</keyword>